<keyword evidence="5" id="KW-1185">Reference proteome</keyword>
<evidence type="ECO:0000256" key="1">
    <source>
        <dbReference type="ARBA" id="ARBA00022630"/>
    </source>
</evidence>
<dbReference type="InterPro" id="IPR016169">
    <property type="entry name" value="FAD-bd_PCMH_sub2"/>
</dbReference>
<dbReference type="Pfam" id="PF04030">
    <property type="entry name" value="ALO"/>
    <property type="match status" value="1"/>
</dbReference>
<dbReference type="InterPro" id="IPR016166">
    <property type="entry name" value="FAD-bd_PCMH"/>
</dbReference>
<evidence type="ECO:0000259" key="3">
    <source>
        <dbReference type="PROSITE" id="PS51387"/>
    </source>
</evidence>
<dbReference type="OrthoDB" id="9800184at2"/>
<dbReference type="GO" id="GO:0016020">
    <property type="term" value="C:membrane"/>
    <property type="evidence" value="ECO:0007669"/>
    <property type="project" value="InterPro"/>
</dbReference>
<dbReference type="Gene3D" id="1.10.45.10">
    <property type="entry name" value="Vanillyl-alcohol Oxidase, Chain A, domain 4"/>
    <property type="match status" value="1"/>
</dbReference>
<dbReference type="InterPro" id="IPR036318">
    <property type="entry name" value="FAD-bd_PCMH-like_sf"/>
</dbReference>
<accession>A0A559JSW0</accession>
<comment type="caution">
    <text evidence="4">The sequence shown here is derived from an EMBL/GenBank/DDBJ whole genome shotgun (WGS) entry which is preliminary data.</text>
</comment>
<evidence type="ECO:0000313" key="5">
    <source>
        <dbReference type="Proteomes" id="UP000316330"/>
    </source>
</evidence>
<dbReference type="InterPro" id="IPR006094">
    <property type="entry name" value="Oxid_FAD_bind_N"/>
</dbReference>
<proteinExistence type="predicted"/>
<gene>
    <name evidence="4" type="ORF">FPZ45_03375</name>
</gene>
<dbReference type="RefSeq" id="WP_144698453.1">
    <property type="nucleotide sequence ID" value="NZ_VNJJ01000002.1"/>
</dbReference>
<name>A0A559JSW0_9BACL</name>
<dbReference type="PIRSF" id="PIRSF000136">
    <property type="entry name" value="LGO_GLO"/>
    <property type="match status" value="1"/>
</dbReference>
<keyword evidence="1" id="KW-0285">Flavoprotein</keyword>
<dbReference type="AlphaFoldDB" id="A0A559JSW0"/>
<dbReference type="PANTHER" id="PTHR43762">
    <property type="entry name" value="L-GULONOLACTONE OXIDASE"/>
    <property type="match status" value="1"/>
</dbReference>
<dbReference type="InterPro" id="IPR016167">
    <property type="entry name" value="FAD-bd_PCMH_sub1"/>
</dbReference>
<dbReference type="Pfam" id="PF01565">
    <property type="entry name" value="FAD_binding_4"/>
    <property type="match status" value="1"/>
</dbReference>
<reference evidence="4 5" key="1">
    <citation type="submission" date="2019-07" db="EMBL/GenBank/DDBJ databases">
        <authorList>
            <person name="Kim J."/>
        </authorList>
    </citation>
    <scope>NUCLEOTIDE SEQUENCE [LARGE SCALE GENOMIC DNA]</scope>
    <source>
        <strain evidence="4 5">G13</strain>
    </source>
</reference>
<dbReference type="Gene3D" id="3.30.465.10">
    <property type="match status" value="1"/>
</dbReference>
<keyword evidence="2" id="KW-0560">Oxidoreductase</keyword>
<evidence type="ECO:0000256" key="2">
    <source>
        <dbReference type="ARBA" id="ARBA00023002"/>
    </source>
</evidence>
<dbReference type="InterPro" id="IPR007173">
    <property type="entry name" value="ALO_C"/>
</dbReference>
<sequence>MIKRGRKWRNWSGSVSATPRTVFNPIHIEEVVEAVNLCRKENRTLRVLGSGYSFTPIAASDDALLSLDRMQGILHVDREANTATIWAGTKLKMLGELLHSEGMAQENLGDVDAHSIAGAIGTGTHGSGLAFGNISTQVIGLTVVTGSGEVIDCTERSHPELFKALQLSLGVLGVIVQVTLRLRPSYRLRCESERAPLSTCLEKMEALASTNRNFEFHWFPFAESCYIYTMNETEEHAAERSISGYLKDVWLGNSLFGTLPTLGERVDQSHLAFAKKRLVRCYEMEYNLPVESLRIVIKEMRERMALENYGAHLPIKCGFVKGDSIWLSPAYGRDSAYIAVRLPRGKLNERYVEDMERIFLRHGGRPHWGKLHSLRARQFKIAYPMWNSFLETRKWMDPDGIFLSPYLRELFFDELED</sequence>
<dbReference type="SUPFAM" id="SSF56176">
    <property type="entry name" value="FAD-binding/transporter-associated domain-like"/>
    <property type="match status" value="1"/>
</dbReference>
<dbReference type="Proteomes" id="UP000316330">
    <property type="component" value="Unassembled WGS sequence"/>
</dbReference>
<dbReference type="InterPro" id="IPR010031">
    <property type="entry name" value="FAD_lactone_oxidase-like"/>
</dbReference>
<dbReference type="EMBL" id="VNJJ01000002">
    <property type="protein sequence ID" value="TVY02947.1"/>
    <property type="molecule type" value="Genomic_DNA"/>
</dbReference>
<feature type="domain" description="FAD-binding PCMH-type" evidence="3">
    <location>
        <begin position="15"/>
        <end position="185"/>
    </location>
</feature>
<dbReference type="Gene3D" id="3.30.70.2520">
    <property type="match status" value="1"/>
</dbReference>
<dbReference type="GO" id="GO:0071949">
    <property type="term" value="F:FAD binding"/>
    <property type="evidence" value="ECO:0007669"/>
    <property type="project" value="InterPro"/>
</dbReference>
<dbReference type="PANTHER" id="PTHR43762:SF1">
    <property type="entry name" value="D-ARABINONO-1,4-LACTONE OXIDASE"/>
    <property type="match status" value="1"/>
</dbReference>
<evidence type="ECO:0000313" key="4">
    <source>
        <dbReference type="EMBL" id="TVY02947.1"/>
    </source>
</evidence>
<dbReference type="GO" id="GO:0003885">
    <property type="term" value="F:D-arabinono-1,4-lactone oxidase activity"/>
    <property type="evidence" value="ECO:0007669"/>
    <property type="project" value="InterPro"/>
</dbReference>
<dbReference type="InterPro" id="IPR016171">
    <property type="entry name" value="Vanillyl_alc_oxidase_C-sub2"/>
</dbReference>
<protein>
    <submittedName>
        <fullName evidence="4">FAD-binding protein</fullName>
    </submittedName>
</protein>
<organism evidence="4 5">
    <name type="scientific">Cohnella terricola</name>
    <dbReference type="NCBI Taxonomy" id="1289167"/>
    <lineage>
        <taxon>Bacteria</taxon>
        <taxon>Bacillati</taxon>
        <taxon>Bacillota</taxon>
        <taxon>Bacilli</taxon>
        <taxon>Bacillales</taxon>
        <taxon>Paenibacillaceae</taxon>
        <taxon>Cohnella</taxon>
    </lineage>
</organism>
<dbReference type="PROSITE" id="PS51387">
    <property type="entry name" value="FAD_PCMH"/>
    <property type="match status" value="1"/>
</dbReference>
<dbReference type="Gene3D" id="3.30.43.10">
    <property type="entry name" value="Uridine Diphospho-n-acetylenolpyruvylglucosamine Reductase, domain 2"/>
    <property type="match status" value="1"/>
</dbReference>